<feature type="non-terminal residue" evidence="1">
    <location>
        <position position="1"/>
    </location>
</feature>
<evidence type="ECO:0000313" key="1">
    <source>
        <dbReference type="EMBL" id="CAG8801434.1"/>
    </source>
</evidence>
<organism evidence="1 2">
    <name type="scientific">Racocetra persica</name>
    <dbReference type="NCBI Taxonomy" id="160502"/>
    <lineage>
        <taxon>Eukaryota</taxon>
        <taxon>Fungi</taxon>
        <taxon>Fungi incertae sedis</taxon>
        <taxon>Mucoromycota</taxon>
        <taxon>Glomeromycotina</taxon>
        <taxon>Glomeromycetes</taxon>
        <taxon>Diversisporales</taxon>
        <taxon>Gigasporaceae</taxon>
        <taxon>Racocetra</taxon>
    </lineage>
</organism>
<dbReference type="EMBL" id="CAJVQC010061073">
    <property type="protein sequence ID" value="CAG8801434.1"/>
    <property type="molecule type" value="Genomic_DNA"/>
</dbReference>
<proteinExistence type="predicted"/>
<gene>
    <name evidence="1" type="ORF">RPERSI_LOCUS21111</name>
</gene>
<reference evidence="1" key="1">
    <citation type="submission" date="2021-06" db="EMBL/GenBank/DDBJ databases">
        <authorList>
            <person name="Kallberg Y."/>
            <person name="Tangrot J."/>
            <person name="Rosling A."/>
        </authorList>
    </citation>
    <scope>NUCLEOTIDE SEQUENCE</scope>
    <source>
        <strain evidence="1">MA461A</strain>
    </source>
</reference>
<sequence>PEVNSLKTFIVKSLKIYVEFLKAESNRENTDYNSMVLSRIKELDNITINFKFQAASHLQYANQLKLKEE</sequence>
<name>A0ACA9RP28_9GLOM</name>
<dbReference type="Proteomes" id="UP000789920">
    <property type="component" value="Unassembled WGS sequence"/>
</dbReference>
<keyword evidence="2" id="KW-1185">Reference proteome</keyword>
<protein>
    <submittedName>
        <fullName evidence="1">25036_t:CDS:1</fullName>
    </submittedName>
</protein>
<evidence type="ECO:0000313" key="2">
    <source>
        <dbReference type="Proteomes" id="UP000789920"/>
    </source>
</evidence>
<accession>A0ACA9RP28</accession>
<comment type="caution">
    <text evidence="1">The sequence shown here is derived from an EMBL/GenBank/DDBJ whole genome shotgun (WGS) entry which is preliminary data.</text>
</comment>